<evidence type="ECO:0000256" key="1">
    <source>
        <dbReference type="SAM" id="MobiDB-lite"/>
    </source>
</evidence>
<feature type="compositionally biased region" description="Basic and acidic residues" evidence="1">
    <location>
        <begin position="118"/>
        <end position="128"/>
    </location>
</feature>
<feature type="compositionally biased region" description="Low complexity" evidence="1">
    <location>
        <begin position="181"/>
        <end position="200"/>
    </location>
</feature>
<organism evidence="2 3">
    <name type="scientific">Pholiota conissans</name>
    <dbReference type="NCBI Taxonomy" id="109636"/>
    <lineage>
        <taxon>Eukaryota</taxon>
        <taxon>Fungi</taxon>
        <taxon>Dikarya</taxon>
        <taxon>Basidiomycota</taxon>
        <taxon>Agaricomycotina</taxon>
        <taxon>Agaricomycetes</taxon>
        <taxon>Agaricomycetidae</taxon>
        <taxon>Agaricales</taxon>
        <taxon>Agaricineae</taxon>
        <taxon>Strophariaceae</taxon>
        <taxon>Pholiota</taxon>
    </lineage>
</organism>
<reference evidence="2" key="1">
    <citation type="submission" date="2020-11" db="EMBL/GenBank/DDBJ databases">
        <authorList>
            <consortium name="DOE Joint Genome Institute"/>
            <person name="Ahrendt S."/>
            <person name="Riley R."/>
            <person name="Andreopoulos W."/>
            <person name="Labutti K."/>
            <person name="Pangilinan J."/>
            <person name="Ruiz-Duenas F.J."/>
            <person name="Barrasa J.M."/>
            <person name="Sanchez-Garcia M."/>
            <person name="Camarero S."/>
            <person name="Miyauchi S."/>
            <person name="Serrano A."/>
            <person name="Linde D."/>
            <person name="Babiker R."/>
            <person name="Drula E."/>
            <person name="Ayuso-Fernandez I."/>
            <person name="Pacheco R."/>
            <person name="Padilla G."/>
            <person name="Ferreira P."/>
            <person name="Barriuso J."/>
            <person name="Kellner H."/>
            <person name="Castanera R."/>
            <person name="Alfaro M."/>
            <person name="Ramirez L."/>
            <person name="Pisabarro A.G."/>
            <person name="Kuo A."/>
            <person name="Tritt A."/>
            <person name="Lipzen A."/>
            <person name="He G."/>
            <person name="Yan M."/>
            <person name="Ng V."/>
            <person name="Cullen D."/>
            <person name="Martin F."/>
            <person name="Rosso M.-N."/>
            <person name="Henrissat B."/>
            <person name="Hibbett D."/>
            <person name="Martinez A.T."/>
            <person name="Grigoriev I.V."/>
        </authorList>
    </citation>
    <scope>NUCLEOTIDE SEQUENCE</scope>
    <source>
        <strain evidence="2">CIRM-BRFM 674</strain>
    </source>
</reference>
<protein>
    <submittedName>
        <fullName evidence="2">Uncharacterized protein</fullName>
    </submittedName>
</protein>
<accession>A0A9P6D4Q9</accession>
<keyword evidence="3" id="KW-1185">Reference proteome</keyword>
<dbReference type="AlphaFoldDB" id="A0A9P6D4Q9"/>
<evidence type="ECO:0000313" key="2">
    <source>
        <dbReference type="EMBL" id="KAF9482873.1"/>
    </source>
</evidence>
<feature type="region of interest" description="Disordered" evidence="1">
    <location>
        <begin position="181"/>
        <end position="209"/>
    </location>
</feature>
<dbReference type="EMBL" id="MU155160">
    <property type="protein sequence ID" value="KAF9482873.1"/>
    <property type="molecule type" value="Genomic_DNA"/>
</dbReference>
<dbReference type="Proteomes" id="UP000807469">
    <property type="component" value="Unassembled WGS sequence"/>
</dbReference>
<feature type="compositionally biased region" description="Basic residues" evidence="1">
    <location>
        <begin position="107"/>
        <end position="117"/>
    </location>
</feature>
<proteinExistence type="predicted"/>
<feature type="region of interest" description="Disordered" evidence="1">
    <location>
        <begin position="107"/>
        <end position="155"/>
    </location>
</feature>
<gene>
    <name evidence="2" type="ORF">BDN70DRAFT_874463</name>
</gene>
<comment type="caution">
    <text evidence="2">The sequence shown here is derived from an EMBL/GenBank/DDBJ whole genome shotgun (WGS) entry which is preliminary data.</text>
</comment>
<dbReference type="OrthoDB" id="3062825at2759"/>
<sequence length="303" mass="34426">MSEKRGPLSNNFGYSRERSAMSQLMQLLHMEEESSKVVSTIKHFTQTGLDMDKAGSRQMEQVASVMDKIKEKYPHIFGDGIQEHEKRMYYAYQYILYVHSLERHKRAKKEKGKKNSKVKGEVNFKPRSSESLVPEEIRGQAPKKNKENLPPSSSASRIATMNTQLSQSSSIDVASFSQSSASTADSFDTPFRTSSTLSSSQKPSMASDHIPKANALSNSYVAPVHPVYVFLDTCLPSMAHHFQSVIDFGCSTEEFLFSMSAWEPMKIRHDFLDRLPPNRYSGERLTEMEKLVLQNHISTYFRT</sequence>
<evidence type="ECO:0000313" key="3">
    <source>
        <dbReference type="Proteomes" id="UP000807469"/>
    </source>
</evidence>
<name>A0A9P6D4Q9_9AGAR</name>